<sequence length="298" mass="33815">MGFLPLLAYDCLDDTSPGFRKSWRLLLPGGLILTGLYQYPLSYLYYLEAGVVLAGILYYKTSALEILRQKYKKVRDDSTEQNLSLQEKNRVLLEKQDYEIYTATLKERNRIAREIHDNVGHMLSRSILMVGALRTTSGESAVDTSLVQLEQTLNQAMNNIRESVHDLHDESINLREAAASCVEDFHYCPVSMEYDMGQQVPVPVKYCLLSILKEALSNIARHSQATEALIIMREHPAMYQLIIRDNGSGGSAACREGIGLSNMEERVRILNGTIRFQRKEGFQIFITIPKPELKDSFS</sequence>
<evidence type="ECO:0000256" key="5">
    <source>
        <dbReference type="ARBA" id="ARBA00022741"/>
    </source>
</evidence>
<organism evidence="11 12">
    <name type="scientific">Candidatus Blautia pullicola</name>
    <dbReference type="NCBI Taxonomy" id="2838498"/>
    <lineage>
        <taxon>Bacteria</taxon>
        <taxon>Bacillati</taxon>
        <taxon>Bacillota</taxon>
        <taxon>Clostridia</taxon>
        <taxon>Lachnospirales</taxon>
        <taxon>Lachnospiraceae</taxon>
        <taxon>Blautia</taxon>
    </lineage>
</organism>
<dbReference type="PANTHER" id="PTHR24421:SF10">
    <property type="entry name" value="NITRATE_NITRITE SENSOR PROTEIN NARQ"/>
    <property type="match status" value="1"/>
</dbReference>
<dbReference type="Proteomes" id="UP000824056">
    <property type="component" value="Unassembled WGS sequence"/>
</dbReference>
<keyword evidence="6 11" id="KW-0418">Kinase</keyword>
<protein>
    <recommendedName>
        <fullName evidence="2">histidine kinase</fullName>
        <ecNumber evidence="2">2.7.13.3</ecNumber>
    </recommendedName>
</protein>
<evidence type="ECO:0000256" key="7">
    <source>
        <dbReference type="ARBA" id="ARBA00022840"/>
    </source>
</evidence>
<evidence type="ECO:0000256" key="3">
    <source>
        <dbReference type="ARBA" id="ARBA00022553"/>
    </source>
</evidence>
<evidence type="ECO:0000313" key="11">
    <source>
        <dbReference type="EMBL" id="HIZ65423.1"/>
    </source>
</evidence>
<dbReference type="AlphaFoldDB" id="A0A9D2JSU0"/>
<accession>A0A9D2JSU0</accession>
<dbReference type="Gene3D" id="1.20.5.1930">
    <property type="match status" value="1"/>
</dbReference>
<dbReference type="InterPro" id="IPR050482">
    <property type="entry name" value="Sensor_HK_TwoCompSys"/>
</dbReference>
<dbReference type="GO" id="GO:0046983">
    <property type="term" value="F:protein dimerization activity"/>
    <property type="evidence" value="ECO:0007669"/>
    <property type="project" value="InterPro"/>
</dbReference>
<feature type="domain" description="Histidine kinase/HSP90-like ATPase" evidence="9">
    <location>
        <begin position="209"/>
        <end position="291"/>
    </location>
</feature>
<dbReference type="CDD" id="cd16917">
    <property type="entry name" value="HATPase_UhpB-NarQ-NarX-like"/>
    <property type="match status" value="1"/>
</dbReference>
<evidence type="ECO:0000256" key="6">
    <source>
        <dbReference type="ARBA" id="ARBA00022777"/>
    </source>
</evidence>
<dbReference type="GO" id="GO:0000155">
    <property type="term" value="F:phosphorelay sensor kinase activity"/>
    <property type="evidence" value="ECO:0007669"/>
    <property type="project" value="InterPro"/>
</dbReference>
<dbReference type="EC" id="2.7.13.3" evidence="2"/>
<dbReference type="GO" id="GO:0016020">
    <property type="term" value="C:membrane"/>
    <property type="evidence" value="ECO:0007669"/>
    <property type="project" value="InterPro"/>
</dbReference>
<keyword evidence="4" id="KW-0808">Transferase</keyword>
<dbReference type="GO" id="GO:0005524">
    <property type="term" value="F:ATP binding"/>
    <property type="evidence" value="ECO:0007669"/>
    <property type="project" value="UniProtKB-KW"/>
</dbReference>
<name>A0A9D2JSU0_9FIRM</name>
<dbReference type="PANTHER" id="PTHR24421">
    <property type="entry name" value="NITRATE/NITRITE SENSOR PROTEIN NARX-RELATED"/>
    <property type="match status" value="1"/>
</dbReference>
<evidence type="ECO:0000256" key="8">
    <source>
        <dbReference type="ARBA" id="ARBA00023012"/>
    </source>
</evidence>
<proteinExistence type="predicted"/>
<dbReference type="InterPro" id="IPR003594">
    <property type="entry name" value="HATPase_dom"/>
</dbReference>
<keyword evidence="3" id="KW-0597">Phosphoprotein</keyword>
<evidence type="ECO:0000256" key="2">
    <source>
        <dbReference type="ARBA" id="ARBA00012438"/>
    </source>
</evidence>
<dbReference type="InterPro" id="IPR011712">
    <property type="entry name" value="Sig_transdc_His_kin_sub3_dim/P"/>
</dbReference>
<comment type="caution">
    <text evidence="11">The sequence shown here is derived from an EMBL/GenBank/DDBJ whole genome shotgun (WGS) entry which is preliminary data.</text>
</comment>
<keyword evidence="5" id="KW-0547">Nucleotide-binding</keyword>
<reference evidence="11" key="2">
    <citation type="submission" date="2021-04" db="EMBL/GenBank/DDBJ databases">
        <authorList>
            <person name="Gilroy R."/>
        </authorList>
    </citation>
    <scope>NUCLEOTIDE SEQUENCE</scope>
    <source>
        <strain evidence="11">1068</strain>
    </source>
</reference>
<evidence type="ECO:0000313" key="12">
    <source>
        <dbReference type="Proteomes" id="UP000824056"/>
    </source>
</evidence>
<reference evidence="11" key="1">
    <citation type="journal article" date="2021" name="PeerJ">
        <title>Extensive microbial diversity within the chicken gut microbiome revealed by metagenomics and culture.</title>
        <authorList>
            <person name="Gilroy R."/>
            <person name="Ravi A."/>
            <person name="Getino M."/>
            <person name="Pursley I."/>
            <person name="Horton D.L."/>
            <person name="Alikhan N.F."/>
            <person name="Baker D."/>
            <person name="Gharbi K."/>
            <person name="Hall N."/>
            <person name="Watson M."/>
            <person name="Adriaenssens E.M."/>
            <person name="Foster-Nyarko E."/>
            <person name="Jarju S."/>
            <person name="Secka A."/>
            <person name="Antonio M."/>
            <person name="Oren A."/>
            <person name="Chaudhuri R.R."/>
            <person name="La Ragione R."/>
            <person name="Hildebrand F."/>
            <person name="Pallen M.J."/>
        </authorList>
    </citation>
    <scope>NUCLEOTIDE SEQUENCE</scope>
    <source>
        <strain evidence="11">1068</strain>
    </source>
</reference>
<comment type="catalytic activity">
    <reaction evidence="1">
        <text>ATP + protein L-histidine = ADP + protein N-phospho-L-histidine.</text>
        <dbReference type="EC" id="2.7.13.3"/>
    </reaction>
</comment>
<evidence type="ECO:0000259" key="10">
    <source>
        <dbReference type="Pfam" id="PF07730"/>
    </source>
</evidence>
<dbReference type="SUPFAM" id="SSF55874">
    <property type="entry name" value="ATPase domain of HSP90 chaperone/DNA topoisomerase II/histidine kinase"/>
    <property type="match status" value="1"/>
</dbReference>
<dbReference type="Pfam" id="PF07730">
    <property type="entry name" value="HisKA_3"/>
    <property type="match status" value="1"/>
</dbReference>
<keyword evidence="7" id="KW-0067">ATP-binding</keyword>
<dbReference type="EMBL" id="DXBG01000141">
    <property type="protein sequence ID" value="HIZ65423.1"/>
    <property type="molecule type" value="Genomic_DNA"/>
</dbReference>
<evidence type="ECO:0000256" key="4">
    <source>
        <dbReference type="ARBA" id="ARBA00022679"/>
    </source>
</evidence>
<keyword evidence="8" id="KW-0902">Two-component regulatory system</keyword>
<dbReference type="Pfam" id="PF02518">
    <property type="entry name" value="HATPase_c"/>
    <property type="match status" value="1"/>
</dbReference>
<evidence type="ECO:0000256" key="1">
    <source>
        <dbReference type="ARBA" id="ARBA00000085"/>
    </source>
</evidence>
<dbReference type="Gene3D" id="3.30.565.10">
    <property type="entry name" value="Histidine kinase-like ATPase, C-terminal domain"/>
    <property type="match status" value="1"/>
</dbReference>
<feature type="domain" description="Signal transduction histidine kinase subgroup 3 dimerisation and phosphoacceptor" evidence="10">
    <location>
        <begin position="107"/>
        <end position="169"/>
    </location>
</feature>
<dbReference type="InterPro" id="IPR036890">
    <property type="entry name" value="HATPase_C_sf"/>
</dbReference>
<evidence type="ECO:0000259" key="9">
    <source>
        <dbReference type="Pfam" id="PF02518"/>
    </source>
</evidence>
<gene>
    <name evidence="11" type="ORF">H9809_05930</name>
</gene>